<gene>
    <name evidence="4" type="ORF">MZO42_12030</name>
</gene>
<evidence type="ECO:0000313" key="4">
    <source>
        <dbReference type="EMBL" id="MDT8759425.1"/>
    </source>
</evidence>
<reference evidence="4" key="1">
    <citation type="submission" date="2022-04" db="EMBL/GenBank/DDBJ databases">
        <title>Tomato heritable bacteria conferring resistance against bacterial wilt.</title>
        <authorList>
            <person name="Yin J."/>
        </authorList>
    </citation>
    <scope>NUCLEOTIDE SEQUENCE</scope>
    <source>
        <strain evidence="4">Cra20</strain>
    </source>
</reference>
<evidence type="ECO:0000256" key="1">
    <source>
        <dbReference type="ARBA" id="ARBA00022553"/>
    </source>
</evidence>
<dbReference type="SUPFAM" id="SSF52172">
    <property type="entry name" value="CheY-like"/>
    <property type="match status" value="1"/>
</dbReference>
<organism evidence="4">
    <name type="scientific">Sphingomonas psychrotolerans</name>
    <dbReference type="NCBI Taxonomy" id="1327635"/>
    <lineage>
        <taxon>Bacteria</taxon>
        <taxon>Pseudomonadati</taxon>
        <taxon>Pseudomonadota</taxon>
        <taxon>Alphaproteobacteria</taxon>
        <taxon>Sphingomonadales</taxon>
        <taxon>Sphingomonadaceae</taxon>
        <taxon>Sphingomonas</taxon>
    </lineage>
</organism>
<feature type="domain" description="Response regulatory" evidence="3">
    <location>
        <begin position="3"/>
        <end position="114"/>
    </location>
</feature>
<dbReference type="Gene3D" id="3.40.50.2300">
    <property type="match status" value="1"/>
</dbReference>
<sequence>MCHVLIIEDEALVAMDLENLLLEAGATSFAFASSEAEAVEQACTRQPDVMTSDVQLGSGTGPAAVAIIRDRLGMVPVVFVSATPTECGAMQPQDLVFCKPFDRGDLVAAFRRILGVAAAAGRVRPCA</sequence>
<evidence type="ECO:0000259" key="3">
    <source>
        <dbReference type="PROSITE" id="PS50110"/>
    </source>
</evidence>
<dbReference type="SMART" id="SM00448">
    <property type="entry name" value="REC"/>
    <property type="match status" value="1"/>
</dbReference>
<accession>A0ABU3N7V7</accession>
<feature type="modified residue" description="4-aspartylphosphate" evidence="2">
    <location>
        <position position="53"/>
    </location>
</feature>
<dbReference type="InterPro" id="IPR050595">
    <property type="entry name" value="Bact_response_regulator"/>
</dbReference>
<dbReference type="PANTHER" id="PTHR44591:SF3">
    <property type="entry name" value="RESPONSE REGULATORY DOMAIN-CONTAINING PROTEIN"/>
    <property type="match status" value="1"/>
</dbReference>
<evidence type="ECO:0000256" key="2">
    <source>
        <dbReference type="PROSITE-ProRule" id="PRU00169"/>
    </source>
</evidence>
<keyword evidence="1 2" id="KW-0597">Phosphoprotein</keyword>
<protein>
    <submittedName>
        <fullName evidence="4">Response regulator</fullName>
    </submittedName>
</protein>
<dbReference type="PANTHER" id="PTHR44591">
    <property type="entry name" value="STRESS RESPONSE REGULATOR PROTEIN 1"/>
    <property type="match status" value="1"/>
</dbReference>
<proteinExistence type="predicted"/>
<dbReference type="PROSITE" id="PS50110">
    <property type="entry name" value="RESPONSE_REGULATORY"/>
    <property type="match status" value="1"/>
</dbReference>
<name>A0ABU3N7V7_9SPHN</name>
<dbReference type="EMBL" id="JALMLT010000003">
    <property type="protein sequence ID" value="MDT8759425.1"/>
    <property type="molecule type" value="Genomic_DNA"/>
</dbReference>
<comment type="caution">
    <text evidence="4">The sequence shown here is derived from an EMBL/GenBank/DDBJ whole genome shotgun (WGS) entry which is preliminary data.</text>
</comment>
<dbReference type="Pfam" id="PF00072">
    <property type="entry name" value="Response_reg"/>
    <property type="match status" value="1"/>
</dbReference>
<dbReference type="InterPro" id="IPR001789">
    <property type="entry name" value="Sig_transdc_resp-reg_receiver"/>
</dbReference>
<dbReference type="InterPro" id="IPR011006">
    <property type="entry name" value="CheY-like_superfamily"/>
</dbReference>